<reference evidence="14 15" key="1">
    <citation type="journal article" date="2020" name="Sci. Rep.">
        <title>A novel cyanobacterial geosmin producer, revising GeoA distribution and dispersion patterns in Bacteria.</title>
        <authorList>
            <person name="Churro C."/>
            <person name="Semedo-Aguiar A.P."/>
            <person name="Silva A.D."/>
            <person name="Pereira-Leal J.B."/>
            <person name="Leite R.B."/>
        </authorList>
    </citation>
    <scope>NUCLEOTIDE SEQUENCE [LARGE SCALE GENOMIC DNA]</scope>
    <source>
        <strain evidence="14 15">IPMA8</strain>
    </source>
</reference>
<comment type="subcellular location">
    <subcellularLocation>
        <location evidence="1">Membrane</location>
        <topology evidence="1">Multi-pass membrane protein</topology>
    </subcellularLocation>
</comment>
<feature type="transmembrane region" description="Helical" evidence="12">
    <location>
        <begin position="219"/>
        <end position="243"/>
    </location>
</feature>
<dbReference type="PANTHER" id="PTHR11537">
    <property type="entry name" value="VOLTAGE-GATED POTASSIUM CHANNEL"/>
    <property type="match status" value="1"/>
</dbReference>
<dbReference type="Gene3D" id="1.10.287.70">
    <property type="match status" value="1"/>
</dbReference>
<name>A0ABX2CW09_9CYAN</name>
<dbReference type="InterPro" id="IPR027359">
    <property type="entry name" value="Volt_channel_dom_sf"/>
</dbReference>
<keyword evidence="2" id="KW-0813">Transport</keyword>
<keyword evidence="11 14" id="KW-0407">Ion channel</keyword>
<dbReference type="SUPFAM" id="SSF81324">
    <property type="entry name" value="Voltage-gated potassium channels"/>
    <property type="match status" value="1"/>
</dbReference>
<evidence type="ECO:0000256" key="9">
    <source>
        <dbReference type="ARBA" id="ARBA00023065"/>
    </source>
</evidence>
<dbReference type="RefSeq" id="WP_172186424.1">
    <property type="nucleotide sequence ID" value="NZ_CAWPPK010000101.1"/>
</dbReference>
<accession>A0ABX2CW09</accession>
<dbReference type="InterPro" id="IPR005821">
    <property type="entry name" value="Ion_trans_dom"/>
</dbReference>
<feature type="transmembrane region" description="Helical" evidence="12">
    <location>
        <begin position="158"/>
        <end position="179"/>
    </location>
</feature>
<keyword evidence="9" id="KW-0406">Ion transport</keyword>
<comment type="caution">
    <text evidence="14">The sequence shown here is derived from an EMBL/GenBank/DDBJ whole genome shotgun (WGS) entry which is preliminary data.</text>
</comment>
<keyword evidence="4 12" id="KW-0812">Transmembrane</keyword>
<dbReference type="PANTHER" id="PTHR11537:SF254">
    <property type="entry name" value="POTASSIUM VOLTAGE-GATED CHANNEL PROTEIN SHAB"/>
    <property type="match status" value="1"/>
</dbReference>
<evidence type="ECO:0000256" key="3">
    <source>
        <dbReference type="ARBA" id="ARBA00022538"/>
    </source>
</evidence>
<evidence type="ECO:0000256" key="1">
    <source>
        <dbReference type="ARBA" id="ARBA00004141"/>
    </source>
</evidence>
<feature type="transmembrane region" description="Helical" evidence="12">
    <location>
        <begin position="95"/>
        <end position="117"/>
    </location>
</feature>
<evidence type="ECO:0000256" key="7">
    <source>
        <dbReference type="ARBA" id="ARBA00022958"/>
    </source>
</evidence>
<dbReference type="Pfam" id="PF00520">
    <property type="entry name" value="Ion_trans"/>
    <property type="match status" value="1"/>
</dbReference>
<evidence type="ECO:0000256" key="2">
    <source>
        <dbReference type="ARBA" id="ARBA00022448"/>
    </source>
</evidence>
<feature type="transmembrane region" description="Helical" evidence="12">
    <location>
        <begin position="191"/>
        <end position="213"/>
    </location>
</feature>
<dbReference type="InterPro" id="IPR028325">
    <property type="entry name" value="VG_K_chnl"/>
</dbReference>
<keyword evidence="10 12" id="KW-0472">Membrane</keyword>
<dbReference type="Gene3D" id="1.20.120.350">
    <property type="entry name" value="Voltage-gated potassium channels. Chain C"/>
    <property type="match status" value="1"/>
</dbReference>
<keyword evidence="3" id="KW-0633">Potassium transport</keyword>
<keyword evidence="6" id="KW-0851">Voltage-gated channel</keyword>
<keyword evidence="15" id="KW-1185">Reference proteome</keyword>
<dbReference type="PRINTS" id="PR00169">
    <property type="entry name" value="KCHANNEL"/>
</dbReference>
<gene>
    <name evidence="14" type="ORF">E5S67_01471</name>
</gene>
<evidence type="ECO:0000256" key="4">
    <source>
        <dbReference type="ARBA" id="ARBA00022692"/>
    </source>
</evidence>
<dbReference type="GO" id="GO:0034220">
    <property type="term" value="P:monoatomic ion transmembrane transport"/>
    <property type="evidence" value="ECO:0007669"/>
    <property type="project" value="UniProtKB-KW"/>
</dbReference>
<proteinExistence type="predicted"/>
<keyword evidence="7" id="KW-0630">Potassium</keyword>
<dbReference type="Proteomes" id="UP000702425">
    <property type="component" value="Unassembled WGS sequence"/>
</dbReference>
<evidence type="ECO:0000256" key="6">
    <source>
        <dbReference type="ARBA" id="ARBA00022882"/>
    </source>
</evidence>
<keyword evidence="8 12" id="KW-1133">Transmembrane helix</keyword>
<evidence type="ECO:0000256" key="10">
    <source>
        <dbReference type="ARBA" id="ARBA00023136"/>
    </source>
</evidence>
<feature type="domain" description="Ion transport" evidence="13">
    <location>
        <begin position="27"/>
        <end position="250"/>
    </location>
</feature>
<sequence>MPKQIKNQIYAILEKSDIGNLYSLVDDIVITCLIVINVAAFIASTSPALSHEQKLILENIEIVSSLVFTIEYLLRLWVCTVDSRYSHPLWGRLKYGLTPLSLIDLISILPFYSLLLFPNLSFVNLIRLLRLLRLLKMSRYSESLRTLGAVLYAKKEELIATAFAVFILLIFASSIMYFVENEAHPETFASILDAMWWGVVTLTTVGYGDIYPITPLGKFLGAILAFLGIGIFALPAGLIAAGFSEEVQRRKQEKMAANLQQSANYQSVKMLAEIEAGFQQNQSAIALHIESSSELMKMCVLMAKEKLGNDFQNEEIIRDLAIHFYNEAVRKFEL</sequence>
<evidence type="ECO:0000256" key="11">
    <source>
        <dbReference type="ARBA" id="ARBA00023303"/>
    </source>
</evidence>
<dbReference type="EMBL" id="SRRZ01000019">
    <property type="protein sequence ID" value="NQE33750.1"/>
    <property type="molecule type" value="Genomic_DNA"/>
</dbReference>
<keyword evidence="5" id="KW-0631">Potassium channel</keyword>
<evidence type="ECO:0000313" key="15">
    <source>
        <dbReference type="Proteomes" id="UP000702425"/>
    </source>
</evidence>
<evidence type="ECO:0000256" key="5">
    <source>
        <dbReference type="ARBA" id="ARBA00022826"/>
    </source>
</evidence>
<organism evidence="14 15">
    <name type="scientific">Microcoleus asticus IPMA8</name>
    <dbReference type="NCBI Taxonomy" id="2563858"/>
    <lineage>
        <taxon>Bacteria</taxon>
        <taxon>Bacillati</taxon>
        <taxon>Cyanobacteriota</taxon>
        <taxon>Cyanophyceae</taxon>
        <taxon>Oscillatoriophycideae</taxon>
        <taxon>Oscillatoriales</taxon>
        <taxon>Microcoleaceae</taxon>
        <taxon>Microcoleus</taxon>
        <taxon>Microcoleus asticus</taxon>
    </lineage>
</organism>
<evidence type="ECO:0000259" key="13">
    <source>
        <dbReference type="Pfam" id="PF00520"/>
    </source>
</evidence>
<evidence type="ECO:0000256" key="8">
    <source>
        <dbReference type="ARBA" id="ARBA00022989"/>
    </source>
</evidence>
<protein>
    <submittedName>
        <fullName evidence="14">Cyclic nucleotide-gated potassium channel</fullName>
    </submittedName>
</protein>
<evidence type="ECO:0000256" key="12">
    <source>
        <dbReference type="SAM" id="Phobius"/>
    </source>
</evidence>
<evidence type="ECO:0000313" key="14">
    <source>
        <dbReference type="EMBL" id="NQE33750.1"/>
    </source>
</evidence>
<feature type="transmembrane region" description="Helical" evidence="12">
    <location>
        <begin position="21"/>
        <end position="43"/>
    </location>
</feature>